<evidence type="ECO:0000256" key="4">
    <source>
        <dbReference type="ARBA" id="ARBA00007353"/>
    </source>
</evidence>
<keyword evidence="14" id="KW-1185">Reference proteome</keyword>
<reference evidence="13 14" key="1">
    <citation type="submission" date="2023-04" db="EMBL/GenBank/DDBJ databases">
        <title>Ectobacillus antri isolated from activated sludge.</title>
        <authorList>
            <person name="Yan P."/>
            <person name="Liu X."/>
        </authorList>
    </citation>
    <scope>NUCLEOTIDE SEQUENCE [LARGE SCALE GENOMIC DNA]</scope>
    <source>
        <strain evidence="13 14">C18H</strain>
    </source>
</reference>
<evidence type="ECO:0000256" key="5">
    <source>
        <dbReference type="ARBA" id="ARBA00022679"/>
    </source>
</evidence>
<evidence type="ECO:0000256" key="1">
    <source>
        <dbReference type="ARBA" id="ARBA00000553"/>
    </source>
</evidence>
<sequence>MNQDPFQYKDGVLYVSEWEAVTAGFTTREQGVSTTPYASLNLGLHVEDRQEDVHENRRLLAHKLHFPMHTWICSEQTHANVVQKVTKQDCGKGIYEYKDGIAGTDGIYTNEPDVLLTSCYADCVPLYFYAPSYHLIGLAHAGWKGTVTEIACNMIHKWTQEEGVPLTDIHVAIGPSIGDCCYVVDNRVMDAVKKVVTYKPKQVENGQYQIDLKTINRLLCLKCGIPEENIIISSYCTSCEEKLFFSHRRDQGKTGRMMSFIGFREGISS</sequence>
<dbReference type="EMBL" id="JARULN010000001">
    <property type="protein sequence ID" value="MDG5752522.1"/>
    <property type="molecule type" value="Genomic_DNA"/>
</dbReference>
<keyword evidence="7" id="KW-0378">Hydrolase</keyword>
<protein>
    <recommendedName>
        <fullName evidence="12">Purine nucleoside phosphorylase</fullName>
    </recommendedName>
</protein>
<name>A0ABT6H046_9BACI</name>
<keyword evidence="8" id="KW-0862">Zinc</keyword>
<evidence type="ECO:0000256" key="11">
    <source>
        <dbReference type="ARBA" id="ARBA00049893"/>
    </source>
</evidence>
<dbReference type="Proteomes" id="UP001218246">
    <property type="component" value="Unassembled WGS sequence"/>
</dbReference>
<comment type="catalytic activity">
    <reaction evidence="1">
        <text>inosine + phosphate = alpha-D-ribose 1-phosphate + hypoxanthine</text>
        <dbReference type="Rhea" id="RHEA:27646"/>
        <dbReference type="ChEBI" id="CHEBI:17368"/>
        <dbReference type="ChEBI" id="CHEBI:17596"/>
        <dbReference type="ChEBI" id="CHEBI:43474"/>
        <dbReference type="ChEBI" id="CHEBI:57720"/>
        <dbReference type="EC" id="2.4.2.1"/>
    </reaction>
    <physiologicalReaction direction="left-to-right" evidence="1">
        <dbReference type="Rhea" id="RHEA:27647"/>
    </physiologicalReaction>
</comment>
<accession>A0ABT6H046</accession>
<comment type="function">
    <text evidence="3">Purine nucleoside enzyme that catalyzes the phosphorolysis of adenosine and inosine nucleosides, yielding D-ribose 1-phosphate and the respective free bases, adenine and hypoxanthine. Also catalyzes the phosphorolysis of S-methyl-5'-thioadenosine into adenine and S-methyl-5-thio-alpha-D-ribose 1-phosphate. Also has adenosine deaminase activity.</text>
</comment>
<proteinExistence type="inferred from homology"/>
<evidence type="ECO:0000256" key="8">
    <source>
        <dbReference type="ARBA" id="ARBA00022833"/>
    </source>
</evidence>
<dbReference type="InterPro" id="IPR011324">
    <property type="entry name" value="Cytotoxic_necrot_fac-like_cat"/>
</dbReference>
<evidence type="ECO:0000256" key="9">
    <source>
        <dbReference type="ARBA" id="ARBA00047989"/>
    </source>
</evidence>
<comment type="cofactor">
    <cofactor evidence="2">
        <name>Zn(2+)</name>
        <dbReference type="ChEBI" id="CHEBI:29105"/>
    </cofactor>
</comment>
<evidence type="ECO:0000256" key="12">
    <source>
        <dbReference type="RuleBase" id="RU361274"/>
    </source>
</evidence>
<evidence type="ECO:0000313" key="14">
    <source>
        <dbReference type="Proteomes" id="UP001218246"/>
    </source>
</evidence>
<keyword evidence="6" id="KW-0479">Metal-binding</keyword>
<evidence type="ECO:0000256" key="7">
    <source>
        <dbReference type="ARBA" id="ARBA00022801"/>
    </source>
</evidence>
<dbReference type="PANTHER" id="PTHR30616:SF2">
    <property type="entry name" value="PURINE NUCLEOSIDE PHOSPHORYLASE LACC1"/>
    <property type="match status" value="1"/>
</dbReference>
<evidence type="ECO:0000256" key="3">
    <source>
        <dbReference type="ARBA" id="ARBA00003215"/>
    </source>
</evidence>
<dbReference type="InterPro" id="IPR038371">
    <property type="entry name" value="Cu_polyphenol_OxRdtase_sf"/>
</dbReference>
<dbReference type="RefSeq" id="WP_278017878.1">
    <property type="nucleotide sequence ID" value="NZ_JARRRY010000001.1"/>
</dbReference>
<comment type="catalytic activity">
    <reaction evidence="11">
        <text>S-methyl-5'-thioadenosine + phosphate = 5-(methylsulfanyl)-alpha-D-ribose 1-phosphate + adenine</text>
        <dbReference type="Rhea" id="RHEA:11852"/>
        <dbReference type="ChEBI" id="CHEBI:16708"/>
        <dbReference type="ChEBI" id="CHEBI:17509"/>
        <dbReference type="ChEBI" id="CHEBI:43474"/>
        <dbReference type="ChEBI" id="CHEBI:58533"/>
        <dbReference type="EC" id="2.4.2.28"/>
    </reaction>
    <physiologicalReaction direction="left-to-right" evidence="11">
        <dbReference type="Rhea" id="RHEA:11853"/>
    </physiologicalReaction>
</comment>
<evidence type="ECO:0000256" key="6">
    <source>
        <dbReference type="ARBA" id="ARBA00022723"/>
    </source>
</evidence>
<comment type="catalytic activity">
    <reaction evidence="9">
        <text>adenosine + H2O + H(+) = inosine + NH4(+)</text>
        <dbReference type="Rhea" id="RHEA:24408"/>
        <dbReference type="ChEBI" id="CHEBI:15377"/>
        <dbReference type="ChEBI" id="CHEBI:15378"/>
        <dbReference type="ChEBI" id="CHEBI:16335"/>
        <dbReference type="ChEBI" id="CHEBI:17596"/>
        <dbReference type="ChEBI" id="CHEBI:28938"/>
        <dbReference type="EC" id="3.5.4.4"/>
    </reaction>
    <physiologicalReaction direction="left-to-right" evidence="9">
        <dbReference type="Rhea" id="RHEA:24409"/>
    </physiologicalReaction>
</comment>
<comment type="catalytic activity">
    <reaction evidence="10">
        <text>adenosine + phosphate = alpha-D-ribose 1-phosphate + adenine</text>
        <dbReference type="Rhea" id="RHEA:27642"/>
        <dbReference type="ChEBI" id="CHEBI:16335"/>
        <dbReference type="ChEBI" id="CHEBI:16708"/>
        <dbReference type="ChEBI" id="CHEBI:43474"/>
        <dbReference type="ChEBI" id="CHEBI:57720"/>
        <dbReference type="EC" id="2.4.2.1"/>
    </reaction>
    <physiologicalReaction direction="left-to-right" evidence="10">
        <dbReference type="Rhea" id="RHEA:27643"/>
    </physiologicalReaction>
</comment>
<organism evidence="13 14">
    <name type="scientific">Ectobacillus antri</name>
    <dbReference type="NCBI Taxonomy" id="2486280"/>
    <lineage>
        <taxon>Bacteria</taxon>
        <taxon>Bacillati</taxon>
        <taxon>Bacillota</taxon>
        <taxon>Bacilli</taxon>
        <taxon>Bacillales</taxon>
        <taxon>Bacillaceae</taxon>
        <taxon>Ectobacillus</taxon>
    </lineage>
</organism>
<dbReference type="SUPFAM" id="SSF64438">
    <property type="entry name" value="CNF1/YfiH-like putative cysteine hydrolases"/>
    <property type="match status" value="1"/>
</dbReference>
<evidence type="ECO:0000313" key="13">
    <source>
        <dbReference type="EMBL" id="MDG5752522.1"/>
    </source>
</evidence>
<evidence type="ECO:0000256" key="2">
    <source>
        <dbReference type="ARBA" id="ARBA00001947"/>
    </source>
</evidence>
<comment type="caution">
    <text evidence="13">The sequence shown here is derived from an EMBL/GenBank/DDBJ whole genome shotgun (WGS) entry which is preliminary data.</text>
</comment>
<dbReference type="CDD" id="cd16833">
    <property type="entry name" value="YfiH"/>
    <property type="match status" value="1"/>
</dbReference>
<keyword evidence="5" id="KW-0808">Transferase</keyword>
<comment type="similarity">
    <text evidence="4 12">Belongs to the purine nucleoside phosphorylase YfiH/LACC1 family.</text>
</comment>
<dbReference type="NCBIfam" id="TIGR00726">
    <property type="entry name" value="peptidoglycan editing factor PgeF"/>
    <property type="match status" value="1"/>
</dbReference>
<dbReference type="Pfam" id="PF02578">
    <property type="entry name" value="Cu-oxidase_4"/>
    <property type="match status" value="1"/>
</dbReference>
<dbReference type="PANTHER" id="PTHR30616">
    <property type="entry name" value="UNCHARACTERIZED PROTEIN YFIH"/>
    <property type="match status" value="1"/>
</dbReference>
<dbReference type="Gene3D" id="3.60.140.10">
    <property type="entry name" value="CNF1/YfiH-like putative cysteine hydrolases"/>
    <property type="match status" value="1"/>
</dbReference>
<evidence type="ECO:0000256" key="10">
    <source>
        <dbReference type="ARBA" id="ARBA00048968"/>
    </source>
</evidence>
<gene>
    <name evidence="13" type="primary">pgeF</name>
    <name evidence="13" type="ORF">P6P90_00715</name>
</gene>
<dbReference type="InterPro" id="IPR003730">
    <property type="entry name" value="Cu_polyphenol_OxRdtase"/>
</dbReference>